<dbReference type="Proteomes" id="UP001139347">
    <property type="component" value="Unassembled WGS sequence"/>
</dbReference>
<keyword evidence="1" id="KW-0812">Transmembrane</keyword>
<dbReference type="RefSeq" id="WP_244724760.1">
    <property type="nucleotide sequence ID" value="NZ_JALIRP010000003.1"/>
</dbReference>
<sequence length="241" mass="26791">MRNYRPLLIQDARQTLKDPMLMASLLGPLFVILFTRFAFQPLSDWIEQHYAFRLADYTEFIAAFLVITIPLLPGTMAGLLMLDERDENMIAYYAVTPLARKGYFVYRLFLPSLLSFALTALYYLFSGIADKELGSVYALLLLTLEAPCITLFLAAFAANKVEGLALSKLCGLLFAGPVITAFVPVPWQYAAALIPTFWPAKAYLADISGDPVVSTAAFMIGLALHVALLLSFVRAFLKRIE</sequence>
<keyword evidence="3" id="KW-1185">Reference proteome</keyword>
<keyword evidence="1" id="KW-0472">Membrane</keyword>
<proteinExistence type="predicted"/>
<dbReference type="AlphaFoldDB" id="A0A9X2B4Z2"/>
<feature type="transmembrane region" description="Helical" evidence="1">
    <location>
        <begin position="169"/>
        <end position="192"/>
    </location>
</feature>
<name>A0A9X2B4Z2_9BACL</name>
<gene>
    <name evidence="2" type="ORF">MUG84_10315</name>
</gene>
<dbReference type="EMBL" id="JALIRP010000003">
    <property type="protein sequence ID" value="MCJ8012137.1"/>
    <property type="molecule type" value="Genomic_DNA"/>
</dbReference>
<evidence type="ECO:0000256" key="1">
    <source>
        <dbReference type="SAM" id="Phobius"/>
    </source>
</evidence>
<feature type="transmembrane region" description="Helical" evidence="1">
    <location>
        <begin position="137"/>
        <end position="157"/>
    </location>
</feature>
<evidence type="ECO:0000313" key="2">
    <source>
        <dbReference type="EMBL" id="MCJ8012137.1"/>
    </source>
</evidence>
<reference evidence="2" key="1">
    <citation type="submission" date="2022-04" db="EMBL/GenBank/DDBJ databases">
        <title>Paenibacillus mangrovi sp. nov., a novel endophytic bacterium isolated from bark of Kandelia candel.</title>
        <authorList>
            <person name="Tuo L."/>
        </authorList>
    </citation>
    <scope>NUCLEOTIDE SEQUENCE</scope>
    <source>
        <strain evidence="2">KQZ6P-2</strain>
    </source>
</reference>
<protein>
    <submittedName>
        <fullName evidence="2">ABC transporter permease</fullName>
    </submittedName>
</protein>
<feature type="transmembrane region" description="Helical" evidence="1">
    <location>
        <begin position="21"/>
        <end position="40"/>
    </location>
</feature>
<organism evidence="2 3">
    <name type="scientific">Paenibacillus mangrovi</name>
    <dbReference type="NCBI Taxonomy" id="2931978"/>
    <lineage>
        <taxon>Bacteria</taxon>
        <taxon>Bacillati</taxon>
        <taxon>Bacillota</taxon>
        <taxon>Bacilli</taxon>
        <taxon>Bacillales</taxon>
        <taxon>Paenibacillaceae</taxon>
        <taxon>Paenibacillus</taxon>
    </lineage>
</organism>
<accession>A0A9X2B4Z2</accession>
<evidence type="ECO:0000313" key="3">
    <source>
        <dbReference type="Proteomes" id="UP001139347"/>
    </source>
</evidence>
<comment type="caution">
    <text evidence="2">The sequence shown here is derived from an EMBL/GenBank/DDBJ whole genome shotgun (WGS) entry which is preliminary data.</text>
</comment>
<feature type="transmembrane region" description="Helical" evidence="1">
    <location>
        <begin position="103"/>
        <end position="125"/>
    </location>
</feature>
<keyword evidence="1" id="KW-1133">Transmembrane helix</keyword>
<feature type="transmembrane region" description="Helical" evidence="1">
    <location>
        <begin position="60"/>
        <end position="82"/>
    </location>
</feature>
<feature type="transmembrane region" description="Helical" evidence="1">
    <location>
        <begin position="212"/>
        <end position="237"/>
    </location>
</feature>